<evidence type="ECO:0000259" key="4">
    <source>
        <dbReference type="PROSITE" id="PS50112"/>
    </source>
</evidence>
<dbReference type="CDD" id="cd00130">
    <property type="entry name" value="PAS"/>
    <property type="match status" value="1"/>
</dbReference>
<dbReference type="PROSITE" id="PS50112">
    <property type="entry name" value="PAS"/>
    <property type="match status" value="1"/>
</dbReference>
<dbReference type="InterPro" id="IPR013656">
    <property type="entry name" value="PAS_4"/>
</dbReference>
<feature type="domain" description="PAS" evidence="4">
    <location>
        <begin position="236"/>
        <end position="280"/>
    </location>
</feature>
<evidence type="ECO:0000259" key="5">
    <source>
        <dbReference type="PROSITE" id="PS50113"/>
    </source>
</evidence>
<evidence type="ECO:0000256" key="1">
    <source>
        <dbReference type="ARBA" id="ARBA00022801"/>
    </source>
</evidence>
<reference evidence="6" key="1">
    <citation type="submission" date="2020-02" db="EMBL/GenBank/DDBJ databases">
        <authorList>
            <person name="Meier V. D."/>
        </authorList>
    </citation>
    <scope>NUCLEOTIDE SEQUENCE</scope>
    <source>
        <strain evidence="6">AVDCRST_MAG72</strain>
    </source>
</reference>
<dbReference type="InterPro" id="IPR000700">
    <property type="entry name" value="PAS-assoc_C"/>
</dbReference>
<evidence type="ECO:0000313" key="6">
    <source>
        <dbReference type="EMBL" id="CAA9359029.1"/>
    </source>
</evidence>
<organism evidence="6">
    <name type="scientific">uncultured Nocardioidaceae bacterium</name>
    <dbReference type="NCBI Taxonomy" id="253824"/>
    <lineage>
        <taxon>Bacteria</taxon>
        <taxon>Bacillati</taxon>
        <taxon>Actinomycetota</taxon>
        <taxon>Actinomycetes</taxon>
        <taxon>Propionibacteriales</taxon>
        <taxon>Nocardioidaceae</taxon>
        <taxon>environmental samples</taxon>
    </lineage>
</organism>
<dbReference type="InterPro" id="IPR000014">
    <property type="entry name" value="PAS"/>
</dbReference>
<dbReference type="PANTHER" id="PTHR43156">
    <property type="entry name" value="STAGE II SPORULATION PROTEIN E-RELATED"/>
    <property type="match status" value="1"/>
</dbReference>
<dbReference type="InterPro" id="IPR035965">
    <property type="entry name" value="PAS-like_dom_sf"/>
</dbReference>
<dbReference type="EMBL" id="CADCUJ010000089">
    <property type="protein sequence ID" value="CAA9359029.1"/>
    <property type="molecule type" value="Genomic_DNA"/>
</dbReference>
<dbReference type="Pfam" id="PF07228">
    <property type="entry name" value="SpoIIE"/>
    <property type="match status" value="1"/>
</dbReference>
<dbReference type="SMART" id="SM00331">
    <property type="entry name" value="PP2C_SIG"/>
    <property type="match status" value="1"/>
</dbReference>
<dbReference type="SUPFAM" id="SSF81606">
    <property type="entry name" value="PP2C-like"/>
    <property type="match status" value="1"/>
</dbReference>
<evidence type="ECO:0000256" key="2">
    <source>
        <dbReference type="SAM" id="MobiDB-lite"/>
    </source>
</evidence>
<feature type="transmembrane region" description="Helical" evidence="3">
    <location>
        <begin position="142"/>
        <end position="162"/>
    </location>
</feature>
<feature type="transmembrane region" description="Helical" evidence="3">
    <location>
        <begin position="174"/>
        <end position="192"/>
    </location>
</feature>
<feature type="transmembrane region" description="Helical" evidence="3">
    <location>
        <begin position="31"/>
        <end position="47"/>
    </location>
</feature>
<dbReference type="InterPro" id="IPR036457">
    <property type="entry name" value="PPM-type-like_dom_sf"/>
</dbReference>
<dbReference type="InterPro" id="IPR031621">
    <property type="entry name" value="HisKA_7TM"/>
</dbReference>
<proteinExistence type="predicted"/>
<keyword evidence="1" id="KW-0378">Hydrolase</keyword>
<dbReference type="SUPFAM" id="SSF55785">
    <property type="entry name" value="PYP-like sensor domain (PAS domain)"/>
    <property type="match status" value="1"/>
</dbReference>
<dbReference type="GO" id="GO:0016791">
    <property type="term" value="F:phosphatase activity"/>
    <property type="evidence" value="ECO:0007669"/>
    <property type="project" value="TreeGrafter"/>
</dbReference>
<keyword evidence="3" id="KW-1133">Transmembrane helix</keyword>
<sequence length="613" mass="64882">MLPLFAVLMTAAGLALAAMAAYVGWRRGTRAGVSLAVVLVSVAWWGVTYAAELSALDLPSKTLWGDLKYVGVCALAPAWLVFVLQYTGRGPLVTKRLLALLTLEPLVVLALLANSTTHDLVRSYPDGAAGETLPVVETGPVFWVHLVYANLMIMVATVIFVATMVRLSRTYRRMALAMLVAALLPWVANLLHNFEVGWFARLDLTPSAFTVTGAVLVWGLFRERLVDLAPLARSVIVENMADAVFMVDAFGRIADLNPSAAGVLGSSRADLVGRPLAELLPQVAAAATRTSPAADDGSKDLTLPVGDEGQRTYDVQRRPLSERGGRPAGVLVVLRDITDRVEAEARLQQLLSERSRVAAALQASLTPRSLPAIPGGRLASRYEPAGDGSEIGGDFFDVFALDQGSWGLVLGDVSGKGAEAAATTALARYTLRTLAAAADPPSRTLRELNARLLASTPTEKHCTLVYAVARPKGSGLELTLSLAGHHPPLVARGKGPVEPVGELGTALGLVEDPDLSDATVVLEPGDLLCIFTDGLVEARHGPDMFGSDRVATILGQDAHRPVEHIAEGLVDAARAFHRSHDLADDLAILLLRVEQVPACKPDEIVVSGGVALA</sequence>
<gene>
    <name evidence="6" type="ORF">AVDCRST_MAG72-2079</name>
</gene>
<evidence type="ECO:0000256" key="3">
    <source>
        <dbReference type="SAM" id="Phobius"/>
    </source>
</evidence>
<feature type="transmembrane region" description="Helical" evidence="3">
    <location>
        <begin position="6"/>
        <end position="24"/>
    </location>
</feature>
<dbReference type="Pfam" id="PF08448">
    <property type="entry name" value="PAS_4"/>
    <property type="match status" value="1"/>
</dbReference>
<protein>
    <submittedName>
        <fullName evidence="6">Serine phosphatase RsbU, regulator of sigma subunit</fullName>
    </submittedName>
</protein>
<dbReference type="PROSITE" id="PS50113">
    <property type="entry name" value="PAC"/>
    <property type="match status" value="1"/>
</dbReference>
<dbReference type="AlphaFoldDB" id="A0A6J4MGH8"/>
<dbReference type="Gene3D" id="3.30.450.20">
    <property type="entry name" value="PAS domain"/>
    <property type="match status" value="1"/>
</dbReference>
<dbReference type="InterPro" id="IPR052016">
    <property type="entry name" value="Bact_Sigma-Reg"/>
</dbReference>
<accession>A0A6J4MGH8</accession>
<feature type="region of interest" description="Disordered" evidence="2">
    <location>
        <begin position="288"/>
        <end position="307"/>
    </location>
</feature>
<dbReference type="Pfam" id="PF16927">
    <property type="entry name" value="HisKA_7TM"/>
    <property type="match status" value="1"/>
</dbReference>
<keyword evidence="3" id="KW-0472">Membrane</keyword>
<dbReference type="Gene3D" id="3.60.40.10">
    <property type="entry name" value="PPM-type phosphatase domain"/>
    <property type="match status" value="1"/>
</dbReference>
<name>A0A6J4MGH8_9ACTN</name>
<feature type="domain" description="PAC" evidence="5">
    <location>
        <begin position="297"/>
        <end position="349"/>
    </location>
</feature>
<dbReference type="NCBIfam" id="TIGR00229">
    <property type="entry name" value="sensory_box"/>
    <property type="match status" value="1"/>
</dbReference>
<feature type="transmembrane region" description="Helical" evidence="3">
    <location>
        <begin position="67"/>
        <end position="85"/>
    </location>
</feature>
<feature type="transmembrane region" description="Helical" evidence="3">
    <location>
        <begin position="97"/>
        <end position="115"/>
    </location>
</feature>
<dbReference type="SMART" id="SM00091">
    <property type="entry name" value="PAS"/>
    <property type="match status" value="1"/>
</dbReference>
<keyword evidence="3" id="KW-0812">Transmembrane</keyword>
<dbReference type="InterPro" id="IPR001932">
    <property type="entry name" value="PPM-type_phosphatase-like_dom"/>
</dbReference>
<dbReference type="PANTHER" id="PTHR43156:SF2">
    <property type="entry name" value="STAGE II SPORULATION PROTEIN E"/>
    <property type="match status" value="1"/>
</dbReference>